<feature type="non-terminal residue" evidence="2">
    <location>
        <position position="1"/>
    </location>
</feature>
<evidence type="ECO:0000313" key="2">
    <source>
        <dbReference type="EMBL" id="NXB44646.1"/>
    </source>
</evidence>
<reference evidence="2 3" key="1">
    <citation type="submission" date="2019-09" db="EMBL/GenBank/DDBJ databases">
        <title>Bird 10,000 Genomes (B10K) Project - Family phase.</title>
        <authorList>
            <person name="Zhang G."/>
        </authorList>
    </citation>
    <scope>NUCLEOTIDE SEQUENCE [LARGE SCALE GENOMIC DNA]</scope>
    <source>
        <strain evidence="2">B10K-DU-002-02</strain>
        <tissue evidence="2">Muscle</tissue>
    </source>
</reference>
<feature type="domain" description="DUF4455" evidence="1">
    <location>
        <begin position="28"/>
        <end position="164"/>
    </location>
</feature>
<evidence type="ECO:0000313" key="3">
    <source>
        <dbReference type="Proteomes" id="UP000522331"/>
    </source>
</evidence>
<feature type="non-terminal residue" evidence="2">
    <location>
        <position position="164"/>
    </location>
</feature>
<dbReference type="InterPro" id="IPR028089">
    <property type="entry name" value="DUF4455"/>
</dbReference>
<evidence type="ECO:0000259" key="1">
    <source>
        <dbReference type="Pfam" id="PF14643"/>
    </source>
</evidence>
<dbReference type="AlphaFoldDB" id="A0A7K8DYT6"/>
<protein>
    <submittedName>
        <fullName evidence="2">CC180 protein</fullName>
    </submittedName>
</protein>
<gene>
    <name evidence="2" type="primary">Ccdc180_0</name>
    <name evidence="2" type="ORF">LEUROT_R04159</name>
</gene>
<dbReference type="Pfam" id="PF14643">
    <property type="entry name" value="DUF4455"/>
    <property type="match status" value="1"/>
</dbReference>
<dbReference type="Proteomes" id="UP000522331">
    <property type="component" value="Unassembled WGS sequence"/>
</dbReference>
<keyword evidence="3" id="KW-1185">Reference proteome</keyword>
<comment type="caution">
    <text evidence="2">The sequence shown here is derived from an EMBL/GenBank/DDBJ whole genome shotgun (WGS) entry which is preliminary data.</text>
</comment>
<accession>A0A7K8DYT6</accession>
<name>A0A7K8DYT6_LEURO</name>
<sequence>STEKVRGLPDAVVPEEAGSRTWKYLAEWQQKHHDRAMTEMQQELNCIGREMEASVLKLQEFLQLKVMKSDEKSKLLFEKIASDMALEGFSFLLRGLEELWNMIHKESSNRKKQIRAVDKSLKEIERCRAVKVSCNVLTKYSVKLKEMSFLLAADVHKLINDKAM</sequence>
<dbReference type="EMBL" id="VZTC01002417">
    <property type="protein sequence ID" value="NXB44646.1"/>
    <property type="molecule type" value="Genomic_DNA"/>
</dbReference>
<organism evidence="2 3">
    <name type="scientific">Leucopsar rothschildi</name>
    <name type="common">Bali myna</name>
    <name type="synonym">Rothschild's mynah</name>
    <dbReference type="NCBI Taxonomy" id="127929"/>
    <lineage>
        <taxon>Eukaryota</taxon>
        <taxon>Metazoa</taxon>
        <taxon>Chordata</taxon>
        <taxon>Craniata</taxon>
        <taxon>Vertebrata</taxon>
        <taxon>Euteleostomi</taxon>
        <taxon>Archelosauria</taxon>
        <taxon>Archosauria</taxon>
        <taxon>Dinosauria</taxon>
        <taxon>Saurischia</taxon>
        <taxon>Theropoda</taxon>
        <taxon>Coelurosauria</taxon>
        <taxon>Aves</taxon>
        <taxon>Neognathae</taxon>
        <taxon>Neoaves</taxon>
        <taxon>Telluraves</taxon>
        <taxon>Australaves</taxon>
        <taxon>Passeriformes</taxon>
        <taxon>Sturnidae</taxon>
        <taxon>Leucopsar</taxon>
    </lineage>
</organism>
<proteinExistence type="predicted"/>